<keyword evidence="3" id="KW-1185">Reference proteome</keyword>
<dbReference type="AlphaFoldDB" id="A0A7Z9BJR5"/>
<dbReference type="InterPro" id="IPR004919">
    <property type="entry name" value="GmrSD_N"/>
</dbReference>
<protein>
    <recommendedName>
        <fullName evidence="1">GmrSD restriction endonucleases N-terminal domain-containing protein</fullName>
    </recommendedName>
</protein>
<dbReference type="Proteomes" id="UP000184550">
    <property type="component" value="Unassembled WGS sequence"/>
</dbReference>
<feature type="domain" description="GmrSD restriction endonucleases N-terminal" evidence="1">
    <location>
        <begin position="36"/>
        <end position="175"/>
    </location>
</feature>
<name>A0A7Z9BJR5_9CYAN</name>
<dbReference type="RefSeq" id="WP_083618531.1">
    <property type="nucleotide sequence ID" value="NZ_LR734844.1"/>
</dbReference>
<evidence type="ECO:0000259" key="1">
    <source>
        <dbReference type="Pfam" id="PF03235"/>
    </source>
</evidence>
<proteinExistence type="predicted"/>
<dbReference type="PANTHER" id="PTHR39639">
    <property type="entry name" value="CHROMOSOME 16, WHOLE GENOME SHOTGUN SEQUENCE"/>
    <property type="match status" value="1"/>
</dbReference>
<reference evidence="2" key="1">
    <citation type="submission" date="2019-10" db="EMBL/GenBank/DDBJ databases">
        <authorList>
            <consortium name="Genoscope - CEA"/>
            <person name="William W."/>
        </authorList>
    </citation>
    <scope>NUCLEOTIDE SEQUENCE [LARGE SCALE GENOMIC DNA]</scope>
    <source>
        <strain evidence="2">BBR_PRJEB10992</strain>
    </source>
</reference>
<dbReference type="EMBL" id="CZCU02000099">
    <property type="protein sequence ID" value="VXD13805.1"/>
    <property type="molecule type" value="Genomic_DNA"/>
</dbReference>
<dbReference type="PANTHER" id="PTHR39639:SF1">
    <property type="entry name" value="DUF262 DOMAIN-CONTAINING PROTEIN"/>
    <property type="match status" value="1"/>
</dbReference>
<evidence type="ECO:0000313" key="2">
    <source>
        <dbReference type="EMBL" id="VXD13805.1"/>
    </source>
</evidence>
<accession>A0A7Z9BJR5</accession>
<sequence length="364" mass="41602">MPSLEEIIDKRIGEVQTDSLDLSFGELVNLYSASPQELVIQPEYQRLFRWSDDKKSRLIESILLKLPIPQIFVMEREKSVLELIDGLQRLVSVIQFINSSVLGLEPLVLQGCDLIQELNGQTFEDLPLRLKLTIKRSSIRTVIIKRPSQSTLRYAMFKRLNTGGENLDSQEIRNCSARMVGEEGIRFCEFIQKCASYPAFINCIEPLAQVEKDKKGDEELVLRFFAAKNAQNLFKGSVQDWLTNYMEKVLLKEIDFNYQVEQDQFNQLFAFLSNTLGEGTFVKYRGEKPIGGLAPAYYEAITVGTLNALDQIRNLPIDHIKNKIIQTVQTEEFRQNTGSGANKREKLEGRIKVIENALLKLSNE</sequence>
<dbReference type="OrthoDB" id="9770340at2"/>
<comment type="caution">
    <text evidence="2">The sequence shown here is derived from an EMBL/GenBank/DDBJ whole genome shotgun (WGS) entry which is preliminary data.</text>
</comment>
<organism evidence="2 3">
    <name type="scientific">Planktothrix serta PCC 8927</name>
    <dbReference type="NCBI Taxonomy" id="671068"/>
    <lineage>
        <taxon>Bacteria</taxon>
        <taxon>Bacillati</taxon>
        <taxon>Cyanobacteriota</taxon>
        <taxon>Cyanophyceae</taxon>
        <taxon>Oscillatoriophycideae</taxon>
        <taxon>Oscillatoriales</taxon>
        <taxon>Microcoleaceae</taxon>
        <taxon>Planktothrix</taxon>
    </lineage>
</organism>
<gene>
    <name evidence="2" type="ORF">PL8927_270155</name>
</gene>
<dbReference type="Pfam" id="PF03235">
    <property type="entry name" value="GmrSD_N"/>
    <property type="match status" value="1"/>
</dbReference>
<evidence type="ECO:0000313" key="3">
    <source>
        <dbReference type="Proteomes" id="UP000184550"/>
    </source>
</evidence>